<reference evidence="8 9" key="1">
    <citation type="submission" date="2012-08" db="EMBL/GenBank/DDBJ databases">
        <title>Oryza genome evolution.</title>
        <authorList>
            <person name="Wing R.A."/>
        </authorList>
    </citation>
    <scope>NUCLEOTIDE SEQUENCE</scope>
</reference>
<evidence type="ECO:0000256" key="5">
    <source>
        <dbReference type="PROSITE-ProRule" id="PRU00723"/>
    </source>
</evidence>
<dbReference type="Pfam" id="PF14608">
    <property type="entry name" value="zf-CCCH_2"/>
    <property type="match status" value="1"/>
</dbReference>
<evidence type="ECO:0000256" key="1">
    <source>
        <dbReference type="ARBA" id="ARBA00022723"/>
    </source>
</evidence>
<dbReference type="InterPro" id="IPR000571">
    <property type="entry name" value="Znf_CCCH"/>
</dbReference>
<dbReference type="InterPro" id="IPR016024">
    <property type="entry name" value="ARM-type_fold"/>
</dbReference>
<feature type="domain" description="C3H1-type" evidence="7">
    <location>
        <begin position="681"/>
        <end position="709"/>
    </location>
</feature>
<keyword evidence="9" id="KW-1185">Reference proteome</keyword>
<dbReference type="PANTHER" id="PTHR12506">
    <property type="entry name" value="PROTEIN PHOSPHATASE RELATED"/>
    <property type="match status" value="1"/>
</dbReference>
<feature type="region of interest" description="Disordered" evidence="6">
    <location>
        <begin position="806"/>
        <end position="826"/>
    </location>
</feature>
<dbReference type="HOGENOM" id="CLU_291242_0_0_1"/>
<dbReference type="eggNOG" id="KOG1677">
    <property type="taxonomic scope" value="Eukaryota"/>
</dbReference>
<dbReference type="SMART" id="SM00543">
    <property type="entry name" value="MIF4G"/>
    <property type="match status" value="1"/>
</dbReference>
<dbReference type="eggNOG" id="KOG0401">
    <property type="taxonomic scope" value="Eukaryota"/>
</dbReference>
<dbReference type="PANTHER" id="PTHR12506:SF50">
    <property type="entry name" value="ZINC FINGER CCCH DOMAIN-CONTAINING PROTEIN 26"/>
    <property type="match status" value="1"/>
</dbReference>
<evidence type="ECO:0000313" key="8">
    <source>
        <dbReference type="EnsemblPlants" id="LPERR06G13810.1"/>
    </source>
</evidence>
<keyword evidence="1 5" id="KW-0479">Metal-binding</keyword>
<accession>A0A0D9WQS2</accession>
<dbReference type="InterPro" id="IPR050974">
    <property type="entry name" value="Plant_ZF_CCCH"/>
</dbReference>
<feature type="compositionally biased region" description="Low complexity" evidence="6">
    <location>
        <begin position="7"/>
        <end position="25"/>
    </location>
</feature>
<evidence type="ECO:0000256" key="3">
    <source>
        <dbReference type="ARBA" id="ARBA00022833"/>
    </source>
</evidence>
<feature type="domain" description="C3H1-type" evidence="7">
    <location>
        <begin position="633"/>
        <end position="661"/>
    </location>
</feature>
<feature type="zinc finger region" description="C3H1-type" evidence="5">
    <location>
        <begin position="177"/>
        <end position="205"/>
    </location>
</feature>
<feature type="domain" description="C3H1-type" evidence="7">
    <location>
        <begin position="749"/>
        <end position="777"/>
    </location>
</feature>
<feature type="region of interest" description="Disordered" evidence="6">
    <location>
        <begin position="1"/>
        <end position="64"/>
    </location>
</feature>
<proteinExistence type="predicted"/>
<dbReference type="GO" id="GO:0008270">
    <property type="term" value="F:zinc ion binding"/>
    <property type="evidence" value="ECO:0007669"/>
    <property type="project" value="UniProtKB-KW"/>
</dbReference>
<reference evidence="9" key="2">
    <citation type="submission" date="2013-12" db="EMBL/GenBank/DDBJ databases">
        <authorList>
            <person name="Yu Y."/>
            <person name="Lee S."/>
            <person name="de Baynast K."/>
            <person name="Wissotski M."/>
            <person name="Liu L."/>
            <person name="Talag J."/>
            <person name="Goicoechea J."/>
            <person name="Angelova A."/>
            <person name="Jetty R."/>
            <person name="Kudrna D."/>
            <person name="Golser W."/>
            <person name="Rivera L."/>
            <person name="Zhang J."/>
            <person name="Wing R."/>
        </authorList>
    </citation>
    <scope>NUCLEOTIDE SEQUENCE</scope>
</reference>
<evidence type="ECO:0000256" key="4">
    <source>
        <dbReference type="ARBA" id="ARBA00023125"/>
    </source>
</evidence>
<dbReference type="InterPro" id="IPR003890">
    <property type="entry name" value="MIF4G-like_typ-3"/>
</dbReference>
<dbReference type="Gene3D" id="2.30.30.1190">
    <property type="match status" value="1"/>
</dbReference>
<dbReference type="GO" id="GO:0003729">
    <property type="term" value="F:mRNA binding"/>
    <property type="evidence" value="ECO:0007669"/>
    <property type="project" value="UniProtKB-ARBA"/>
</dbReference>
<feature type="zinc finger region" description="C3H1-type" evidence="5">
    <location>
        <begin position="633"/>
        <end position="661"/>
    </location>
</feature>
<dbReference type="InterPro" id="IPR036855">
    <property type="entry name" value="Znf_CCCH_sf"/>
</dbReference>
<organism evidence="8 9">
    <name type="scientific">Leersia perrieri</name>
    <dbReference type="NCBI Taxonomy" id="77586"/>
    <lineage>
        <taxon>Eukaryota</taxon>
        <taxon>Viridiplantae</taxon>
        <taxon>Streptophyta</taxon>
        <taxon>Embryophyta</taxon>
        <taxon>Tracheophyta</taxon>
        <taxon>Spermatophyta</taxon>
        <taxon>Magnoliopsida</taxon>
        <taxon>Liliopsida</taxon>
        <taxon>Poales</taxon>
        <taxon>Poaceae</taxon>
        <taxon>BOP clade</taxon>
        <taxon>Oryzoideae</taxon>
        <taxon>Oryzeae</taxon>
        <taxon>Oryzinae</taxon>
        <taxon>Leersia</taxon>
    </lineage>
</organism>
<feature type="region of interest" description="Disordered" evidence="6">
    <location>
        <begin position="610"/>
        <end position="633"/>
    </location>
</feature>
<dbReference type="AlphaFoldDB" id="A0A0D9WQS2"/>
<feature type="domain" description="C3H1-type" evidence="7">
    <location>
        <begin position="110"/>
        <end position="138"/>
    </location>
</feature>
<feature type="domain" description="C3H1-type" evidence="7">
    <location>
        <begin position="177"/>
        <end position="205"/>
    </location>
</feature>
<protein>
    <recommendedName>
        <fullName evidence="7">C3H1-type domain-containing protein</fullName>
    </recommendedName>
</protein>
<keyword evidence="2 5" id="KW-0863">Zinc-finger</keyword>
<dbReference type="EnsemblPlants" id="LPERR06G13810.1">
    <property type="protein sequence ID" value="LPERR06G13810.1"/>
    <property type="gene ID" value="LPERR06G13810"/>
</dbReference>
<keyword evidence="4" id="KW-0238">DNA-binding</keyword>
<dbReference type="Gramene" id="LPERR06G13810.1">
    <property type="protein sequence ID" value="LPERR06G13810.1"/>
    <property type="gene ID" value="LPERR06G13810"/>
</dbReference>
<dbReference type="SUPFAM" id="SSF48371">
    <property type="entry name" value="ARM repeat"/>
    <property type="match status" value="2"/>
</dbReference>
<dbReference type="SMART" id="SM00356">
    <property type="entry name" value="ZnF_C3H1"/>
    <property type="match status" value="6"/>
</dbReference>
<name>A0A0D9WQS2_9ORYZ</name>
<dbReference type="STRING" id="77586.A0A0D9WQS2"/>
<feature type="zinc finger region" description="C3H1-type" evidence="5">
    <location>
        <begin position="110"/>
        <end position="138"/>
    </location>
</feature>
<evidence type="ECO:0000259" key="7">
    <source>
        <dbReference type="PROSITE" id="PS50103"/>
    </source>
</evidence>
<feature type="zinc finger region" description="C3H1-type" evidence="5">
    <location>
        <begin position="61"/>
        <end position="89"/>
    </location>
</feature>
<dbReference type="Gene3D" id="4.10.1000.10">
    <property type="entry name" value="Zinc finger, CCCH-type"/>
    <property type="match status" value="3"/>
</dbReference>
<evidence type="ECO:0000256" key="6">
    <source>
        <dbReference type="SAM" id="MobiDB-lite"/>
    </source>
</evidence>
<dbReference type="SUPFAM" id="SSF90229">
    <property type="entry name" value="CCCH zinc finger"/>
    <property type="match status" value="2"/>
</dbReference>
<dbReference type="Pfam" id="PF02854">
    <property type="entry name" value="MIF4G"/>
    <property type="match status" value="2"/>
</dbReference>
<feature type="zinc finger region" description="C3H1-type" evidence="5">
    <location>
        <begin position="749"/>
        <end position="777"/>
    </location>
</feature>
<reference evidence="8" key="3">
    <citation type="submission" date="2015-04" db="UniProtKB">
        <authorList>
            <consortium name="EnsemblPlants"/>
        </authorList>
    </citation>
    <scope>IDENTIFICATION</scope>
</reference>
<evidence type="ECO:0000256" key="2">
    <source>
        <dbReference type="ARBA" id="ARBA00022771"/>
    </source>
</evidence>
<sequence>MVEIIMSSVASASSDSTATSPSPVDQLFLPAGWEWDDPWPAGDGETKPPPPPPEEEEHPRRPGQPDCSYYVKFGSCKFGMMCIYNHPDREHRLGFEAGGSGGDKLEHPLRPGQPDCYHYLLFRRCKHGMSCRYNHPPPGGRMPQQTYCLGKAQQYNNHDGKSDVEKVKLNLHGLPLRPGLGLCSYYMDRGFCKFGTGCKFHHPDQSSDQEINANQASSQVNIYSVLDLEELNEQPVPSQEIDQPRNSRLLPVERTCYTRDQLLQLRQTVDVPKDILELTQHINVELAGEDQSWLRNETINVQIASYKRFDETDSREWRPRSVQTPLVKEGQSGDKICQTKHQYALCWNQEQLNNNDQVGPISCAKTEEPWSIRKGNPFDKDGVLKRVKGILSILTPEKFDHLKGQLIEPGITRADILKDVINLILEKAVAEPTFCPMYAQLCSYLNKNLKSFPREDPDGEENTFKRALSTKCLEIFESTSNVRAEIYKLTGPDKEMERRDKEMLVKLQTLGNIRLVRALLTERLVTKKIVQHIVQAVMECDKFLFEPLGKVDLLNILFEGMTDSVSAGNESNMGFNASGDKKCSMAANDVEIINKDVDRLNEQATLPKSFKQNDNMWPAGGGETAVEEEHPRRPGQPDCTYYVKFGTCKFGMRCVYNHPDRKYRLGFDAGGGDKLEQHPRRPGEPDCSHYGKFGSCKFGTSCRFNHPEYPGGDRTPQQMYFPRKAYHHHHEGKTEVEQVELNLLGFPLRPGTALCSYYINRGICKFGTNCKFHHPADPGLDQEKAVTSRHANQESSQVNAYSVLDQGESDEQSDAPQEVHQKTGDSIQEAKVPALGWKQEQFNRHGHDQRFQFDSEAQYTEHIDAREVRYSEKLDVIGLILQKAITEPTFCKMYAQLCSYLNENLTLFPPEDPGGEEITFKRALANRCQETFESTCNLWAEIYRSGPDQEMDRRDKERLVKLQTLGNMHLLKELIKQKLVTDKMFAGSKPQHMMTYGSLCTARPSARYAALAGDHQLDGRTSSSGMVVSVSTASKPTAALEGWMPMSQA</sequence>
<keyword evidence="3 5" id="KW-0862">Zinc</keyword>
<feature type="domain" description="C3H1-type" evidence="7">
    <location>
        <begin position="61"/>
        <end position="89"/>
    </location>
</feature>
<evidence type="ECO:0000313" key="9">
    <source>
        <dbReference type="Proteomes" id="UP000032180"/>
    </source>
</evidence>
<dbReference type="Proteomes" id="UP000032180">
    <property type="component" value="Chromosome 6"/>
</dbReference>
<dbReference type="GO" id="GO:0003677">
    <property type="term" value="F:DNA binding"/>
    <property type="evidence" value="ECO:0007669"/>
    <property type="project" value="UniProtKB-KW"/>
</dbReference>
<feature type="zinc finger region" description="C3H1-type" evidence="5">
    <location>
        <begin position="681"/>
        <end position="709"/>
    </location>
</feature>
<dbReference type="PROSITE" id="PS50103">
    <property type="entry name" value="ZF_C3H1"/>
    <property type="match status" value="6"/>
</dbReference>
<dbReference type="Pfam" id="PF00642">
    <property type="entry name" value="zf-CCCH"/>
    <property type="match status" value="4"/>
</dbReference>
<dbReference type="Gene3D" id="1.25.40.180">
    <property type="match status" value="2"/>
</dbReference>